<evidence type="ECO:0000313" key="1">
    <source>
        <dbReference type="EMBL" id="KUM50079.1"/>
    </source>
</evidence>
<proteinExistence type="predicted"/>
<name>A0A101M380_PICGL</name>
<organism evidence="1">
    <name type="scientific">Picea glauca</name>
    <name type="common">White spruce</name>
    <name type="synonym">Pinus glauca</name>
    <dbReference type="NCBI Taxonomy" id="3330"/>
    <lineage>
        <taxon>Eukaryota</taxon>
        <taxon>Viridiplantae</taxon>
        <taxon>Streptophyta</taxon>
        <taxon>Embryophyta</taxon>
        <taxon>Tracheophyta</taxon>
        <taxon>Spermatophyta</taxon>
        <taxon>Pinopsida</taxon>
        <taxon>Pinidae</taxon>
        <taxon>Conifers I</taxon>
        <taxon>Pinales</taxon>
        <taxon>Pinaceae</taxon>
        <taxon>Picea</taxon>
    </lineage>
</organism>
<comment type="caution">
    <text evidence="1">The sequence shown here is derived from an EMBL/GenBank/DDBJ whole genome shotgun (WGS) entry which is preliminary data.</text>
</comment>
<protein>
    <submittedName>
        <fullName evidence="1">Uncharacterized protein</fullName>
    </submittedName>
</protein>
<geneLocation type="mitochondrion" evidence="1"/>
<gene>
    <name evidence="1" type="ORF">ABT39_MTgene3307</name>
</gene>
<keyword evidence="1" id="KW-0496">Mitochondrion</keyword>
<reference evidence="1" key="1">
    <citation type="journal article" date="2015" name="Genome Biol. Evol.">
        <title>Organellar Genomes of White Spruce (Picea glauca): Assembly and Annotation.</title>
        <authorList>
            <person name="Jackman S.D."/>
            <person name="Warren R.L."/>
            <person name="Gibb E.A."/>
            <person name="Vandervalk B.P."/>
            <person name="Mohamadi H."/>
            <person name="Chu J."/>
            <person name="Raymond A."/>
            <person name="Pleasance S."/>
            <person name="Coope R."/>
            <person name="Wildung M.R."/>
            <person name="Ritland C.E."/>
            <person name="Bousquet J."/>
            <person name="Jones S.J."/>
            <person name="Bohlmann J."/>
            <person name="Birol I."/>
        </authorList>
    </citation>
    <scope>NUCLEOTIDE SEQUENCE [LARGE SCALE GENOMIC DNA]</scope>
    <source>
        <tissue evidence="1">Flushing bud</tissue>
    </source>
</reference>
<sequence length="75" mass="8717">MIFLKVVNIIKELEGPSLIKDSMLLSRDQIEVEISNLRNSWGTQFDDLAGFPDDEIRNWLVDFVNENEEQMTTSQ</sequence>
<dbReference type="EMBL" id="LKAM01000002">
    <property type="protein sequence ID" value="KUM50079.1"/>
    <property type="molecule type" value="Genomic_DNA"/>
</dbReference>
<accession>A0A101M380</accession>
<dbReference type="AlphaFoldDB" id="A0A101M380"/>